<feature type="compositionally biased region" description="Basic and acidic residues" evidence="1">
    <location>
        <begin position="132"/>
        <end position="141"/>
    </location>
</feature>
<sequence>MCEHVHVGIQRTCYSVGSHGLGRPRFLTCITSVSISSHNTQASTYTYTHTHALTHLLGLHRKADAETHAPPDQITLGRAKGDNRKVNLSARCGGLLWRPGGVSPRSQLCNLDAPDSTSRRAWRRQAKGFASRSDERMNRGK</sequence>
<accession>A0A448WLH4</accession>
<keyword evidence="3" id="KW-1185">Reference proteome</keyword>
<name>A0A448WLH4_9PLAT</name>
<evidence type="ECO:0000313" key="2">
    <source>
        <dbReference type="EMBL" id="VEL14794.1"/>
    </source>
</evidence>
<dbReference type="EMBL" id="CAAALY010022354">
    <property type="protein sequence ID" value="VEL14794.1"/>
    <property type="molecule type" value="Genomic_DNA"/>
</dbReference>
<evidence type="ECO:0000256" key="1">
    <source>
        <dbReference type="SAM" id="MobiDB-lite"/>
    </source>
</evidence>
<dbReference type="Proteomes" id="UP000784294">
    <property type="component" value="Unassembled WGS sequence"/>
</dbReference>
<gene>
    <name evidence="2" type="ORF">PXEA_LOCUS8234</name>
</gene>
<proteinExistence type="predicted"/>
<evidence type="ECO:0000313" key="3">
    <source>
        <dbReference type="Proteomes" id="UP000784294"/>
    </source>
</evidence>
<dbReference type="AlphaFoldDB" id="A0A448WLH4"/>
<protein>
    <submittedName>
        <fullName evidence="2">Uncharacterized protein</fullName>
    </submittedName>
</protein>
<organism evidence="2 3">
    <name type="scientific">Protopolystoma xenopodis</name>
    <dbReference type="NCBI Taxonomy" id="117903"/>
    <lineage>
        <taxon>Eukaryota</taxon>
        <taxon>Metazoa</taxon>
        <taxon>Spiralia</taxon>
        <taxon>Lophotrochozoa</taxon>
        <taxon>Platyhelminthes</taxon>
        <taxon>Monogenea</taxon>
        <taxon>Polyopisthocotylea</taxon>
        <taxon>Polystomatidea</taxon>
        <taxon>Polystomatidae</taxon>
        <taxon>Protopolystoma</taxon>
    </lineage>
</organism>
<comment type="caution">
    <text evidence="2">The sequence shown here is derived from an EMBL/GenBank/DDBJ whole genome shotgun (WGS) entry which is preliminary data.</text>
</comment>
<reference evidence="2" key="1">
    <citation type="submission" date="2018-11" db="EMBL/GenBank/DDBJ databases">
        <authorList>
            <consortium name="Pathogen Informatics"/>
        </authorList>
    </citation>
    <scope>NUCLEOTIDE SEQUENCE</scope>
</reference>
<feature type="region of interest" description="Disordered" evidence="1">
    <location>
        <begin position="100"/>
        <end position="141"/>
    </location>
</feature>